<keyword evidence="2 4" id="KW-0808">Transferase</keyword>
<dbReference type="InterPro" id="IPR029063">
    <property type="entry name" value="SAM-dependent_MTases_sf"/>
</dbReference>
<dbReference type="GO" id="GO:0032259">
    <property type="term" value="P:methylation"/>
    <property type="evidence" value="ECO:0007669"/>
    <property type="project" value="UniProtKB-KW"/>
</dbReference>
<evidence type="ECO:0000256" key="2">
    <source>
        <dbReference type="ARBA" id="ARBA00022679"/>
    </source>
</evidence>
<dbReference type="Pfam" id="PF13489">
    <property type="entry name" value="Methyltransf_23"/>
    <property type="match status" value="1"/>
</dbReference>
<evidence type="ECO:0000313" key="5">
    <source>
        <dbReference type="Proteomes" id="UP000027982"/>
    </source>
</evidence>
<dbReference type="STRING" id="661478.OP10G_2347"/>
<sequence length="259" mass="28750">MDERYSLATGAPGRRRLEILNEAMWPRSRRLLRAAGLRKGMSFLDVGCGVGALTARVAELGVDAMGVDANEGFIQAARHRHPSIRFERIDVRDLAFIERKFDLVYARYLLSHLADPAAAIASMIAATKPGARVVLEDIDFDLHVAEPRTAAFDRYLEWYEVVVRRRGGDPYLGRKLYRLALDAGLDPVRADVQITLLPEGETKRISSLTLDGIKEALVAEGMASAEEIEKVLAELLELEDDQKSLISGAGTHQVWGRVR</sequence>
<keyword evidence="1 4" id="KW-0489">Methyltransferase</keyword>
<keyword evidence="5" id="KW-1185">Reference proteome</keyword>
<evidence type="ECO:0000256" key="1">
    <source>
        <dbReference type="ARBA" id="ARBA00022603"/>
    </source>
</evidence>
<dbReference type="KEGG" id="fgi:OP10G_2347"/>
<dbReference type="PANTHER" id="PTHR43464:SF19">
    <property type="entry name" value="UBIQUINONE BIOSYNTHESIS O-METHYLTRANSFERASE, MITOCHONDRIAL"/>
    <property type="match status" value="1"/>
</dbReference>
<dbReference type="Gene3D" id="3.40.50.150">
    <property type="entry name" value="Vaccinia Virus protein VP39"/>
    <property type="match status" value="1"/>
</dbReference>
<evidence type="ECO:0000256" key="3">
    <source>
        <dbReference type="ARBA" id="ARBA00022691"/>
    </source>
</evidence>
<organism evidence="4 5">
    <name type="scientific">Fimbriimonas ginsengisoli Gsoil 348</name>
    <dbReference type="NCBI Taxonomy" id="661478"/>
    <lineage>
        <taxon>Bacteria</taxon>
        <taxon>Bacillati</taxon>
        <taxon>Armatimonadota</taxon>
        <taxon>Fimbriimonadia</taxon>
        <taxon>Fimbriimonadales</taxon>
        <taxon>Fimbriimonadaceae</taxon>
        <taxon>Fimbriimonas</taxon>
    </lineage>
</organism>
<dbReference type="OrthoDB" id="9770553at2"/>
<dbReference type="SUPFAM" id="SSF53335">
    <property type="entry name" value="S-adenosyl-L-methionine-dependent methyltransferases"/>
    <property type="match status" value="1"/>
</dbReference>
<accession>A0A068NSH0</accession>
<dbReference type="GO" id="GO:0008168">
    <property type="term" value="F:methyltransferase activity"/>
    <property type="evidence" value="ECO:0007669"/>
    <property type="project" value="UniProtKB-KW"/>
</dbReference>
<name>A0A068NSH0_FIMGI</name>
<evidence type="ECO:0000313" key="4">
    <source>
        <dbReference type="EMBL" id="AIE85715.1"/>
    </source>
</evidence>
<dbReference type="AlphaFoldDB" id="A0A068NSH0"/>
<gene>
    <name evidence="4" type="ORF">OP10G_2347</name>
</gene>
<dbReference type="CDD" id="cd02440">
    <property type="entry name" value="AdoMet_MTases"/>
    <property type="match status" value="1"/>
</dbReference>
<proteinExistence type="predicted"/>
<dbReference type="HOGENOM" id="CLU_062440_0_1_0"/>
<dbReference type="Proteomes" id="UP000027982">
    <property type="component" value="Chromosome"/>
</dbReference>
<protein>
    <submittedName>
        <fullName evidence="4">Methyltransferase</fullName>
    </submittedName>
</protein>
<reference evidence="4 5" key="1">
    <citation type="journal article" date="2014" name="PLoS ONE">
        <title>The first complete genome sequence of the class fimbriimonadia in the phylum armatimonadetes.</title>
        <authorList>
            <person name="Hu Z.Y."/>
            <person name="Wang Y.Z."/>
            <person name="Im W.T."/>
            <person name="Wang S.Y."/>
            <person name="Zhao G.P."/>
            <person name="Zheng H.J."/>
            <person name="Quan Z.X."/>
        </authorList>
    </citation>
    <scope>NUCLEOTIDE SEQUENCE [LARGE SCALE GENOMIC DNA]</scope>
    <source>
        <strain evidence="4">Gsoil 348</strain>
    </source>
</reference>
<dbReference type="EMBL" id="CP007139">
    <property type="protein sequence ID" value="AIE85715.1"/>
    <property type="molecule type" value="Genomic_DNA"/>
</dbReference>
<dbReference type="eggNOG" id="COG2226">
    <property type="taxonomic scope" value="Bacteria"/>
</dbReference>
<dbReference type="PANTHER" id="PTHR43464">
    <property type="entry name" value="METHYLTRANSFERASE"/>
    <property type="match status" value="1"/>
</dbReference>
<keyword evidence="3" id="KW-0949">S-adenosyl-L-methionine</keyword>
<dbReference type="RefSeq" id="WP_025225724.1">
    <property type="nucleotide sequence ID" value="NZ_CP007139.1"/>
</dbReference>